<gene>
    <name evidence="2" type="ORF">J2T10_000116</name>
</gene>
<protein>
    <submittedName>
        <fullName evidence="2">Uncharacterized protein</fullName>
    </submittedName>
</protein>
<evidence type="ECO:0000313" key="3">
    <source>
        <dbReference type="Proteomes" id="UP001244563"/>
    </source>
</evidence>
<accession>A0ABT9TJ22</accession>
<feature type="region of interest" description="Disordered" evidence="1">
    <location>
        <begin position="133"/>
        <end position="177"/>
    </location>
</feature>
<dbReference type="RefSeq" id="WP_306876575.1">
    <property type="nucleotide sequence ID" value="NZ_JAUSSW010000001.1"/>
</dbReference>
<organism evidence="2 3">
    <name type="scientific">Paenarthrobacter nicotinovorans</name>
    <name type="common">Arthrobacter nicotinovorans</name>
    <dbReference type="NCBI Taxonomy" id="29320"/>
    <lineage>
        <taxon>Bacteria</taxon>
        <taxon>Bacillati</taxon>
        <taxon>Actinomycetota</taxon>
        <taxon>Actinomycetes</taxon>
        <taxon>Micrococcales</taxon>
        <taxon>Micrococcaceae</taxon>
        <taxon>Paenarthrobacter</taxon>
    </lineage>
</organism>
<comment type="caution">
    <text evidence="2">The sequence shown here is derived from an EMBL/GenBank/DDBJ whole genome shotgun (WGS) entry which is preliminary data.</text>
</comment>
<reference evidence="2 3" key="1">
    <citation type="submission" date="2023-07" db="EMBL/GenBank/DDBJ databases">
        <title>Sorghum-associated microbial communities from plants grown in Nebraska, USA.</title>
        <authorList>
            <person name="Schachtman D."/>
        </authorList>
    </citation>
    <scope>NUCLEOTIDE SEQUENCE [LARGE SCALE GENOMIC DNA]</scope>
    <source>
        <strain evidence="2 3">CC523</strain>
    </source>
</reference>
<dbReference type="Proteomes" id="UP001244563">
    <property type="component" value="Unassembled WGS sequence"/>
</dbReference>
<dbReference type="EMBL" id="JAUSSW010000001">
    <property type="protein sequence ID" value="MDQ0100497.1"/>
    <property type="molecule type" value="Genomic_DNA"/>
</dbReference>
<evidence type="ECO:0000256" key="1">
    <source>
        <dbReference type="SAM" id="MobiDB-lite"/>
    </source>
</evidence>
<name>A0ABT9TJ22_PAENI</name>
<keyword evidence="3" id="KW-1185">Reference proteome</keyword>
<sequence length="177" mass="19741">MSEDKNLQGLALWISMGLSRKGVGAEEFAQNYLPQSSRRSFYNWAGGKNAPQKAAHPILEEALGWKPGAVQRILRDEFVTEQDVFQGDEDKAAKRASELSDEELLSEMTRRMLFYRDKAEVAEANVIKIDATLHEGKSNGQETHATVTPLGTRRKAPQYQAARTEIPSDSSLDDSDE</sequence>
<evidence type="ECO:0000313" key="2">
    <source>
        <dbReference type="EMBL" id="MDQ0100497.1"/>
    </source>
</evidence>
<proteinExistence type="predicted"/>